<dbReference type="Proteomes" id="UP000324897">
    <property type="component" value="Chromosome 2"/>
</dbReference>
<dbReference type="Gramene" id="TVU24007">
    <property type="protein sequence ID" value="TVU24007"/>
    <property type="gene ID" value="EJB05_26399"/>
</dbReference>
<sequence length="270" mass="30314">MFCASILGIQPIKPAANSGDHEELPCLCLVNLQPLHVYVLAFINLHQDDVVKKATQVKQVIPIYDDGAITGDQIELPSITTIKQVIPIYDGNGALKRCESWAAGNDEVDPPDHFDLNELREYFFYKAFLSSDSSTGSYIIVLTHNTWGQLSFARAGDDSWTPLPPHECFTDCVFKDELMYALTRKGAIHAFDFSGCAVNQTVVLEEMKTYMREVMQIVQAPSGDLLQLWWEDESVRKGEVVENLYERAAVGSSCMFTKFLTYNMLPLSLN</sequence>
<dbReference type="Pfam" id="PF03478">
    <property type="entry name" value="Beta-prop_KIB1-4"/>
    <property type="match status" value="1"/>
</dbReference>
<reference evidence="2 3" key="1">
    <citation type="journal article" date="2019" name="Sci. Rep.">
        <title>A high-quality genome of Eragrostis curvula grass provides insights into Poaceae evolution and supports new strategies to enhance forage quality.</title>
        <authorList>
            <person name="Carballo J."/>
            <person name="Santos B.A.C.M."/>
            <person name="Zappacosta D."/>
            <person name="Garbus I."/>
            <person name="Selva J.P."/>
            <person name="Gallo C.A."/>
            <person name="Diaz A."/>
            <person name="Albertini E."/>
            <person name="Caccamo M."/>
            <person name="Echenique V."/>
        </authorList>
    </citation>
    <scope>NUCLEOTIDE SEQUENCE [LARGE SCALE GENOMIC DNA]</scope>
    <source>
        <strain evidence="3">cv. Victoria</strain>
        <tissue evidence="2">Leaf</tissue>
    </source>
</reference>
<evidence type="ECO:0000313" key="3">
    <source>
        <dbReference type="Proteomes" id="UP000324897"/>
    </source>
</evidence>
<comment type="caution">
    <text evidence="2">The sequence shown here is derived from an EMBL/GenBank/DDBJ whole genome shotgun (WGS) entry which is preliminary data.</text>
</comment>
<accession>A0A5J9UL66</accession>
<dbReference type="EMBL" id="RWGY01000013">
    <property type="protein sequence ID" value="TVU24007.1"/>
    <property type="molecule type" value="Genomic_DNA"/>
</dbReference>
<feature type="domain" description="KIB1-4 beta-propeller" evidence="1">
    <location>
        <begin position="69"/>
        <end position="233"/>
    </location>
</feature>
<protein>
    <recommendedName>
        <fullName evidence="1">KIB1-4 beta-propeller domain-containing protein</fullName>
    </recommendedName>
</protein>
<gene>
    <name evidence="2" type="ORF">EJB05_26399</name>
</gene>
<organism evidence="2 3">
    <name type="scientific">Eragrostis curvula</name>
    <name type="common">weeping love grass</name>
    <dbReference type="NCBI Taxonomy" id="38414"/>
    <lineage>
        <taxon>Eukaryota</taxon>
        <taxon>Viridiplantae</taxon>
        <taxon>Streptophyta</taxon>
        <taxon>Embryophyta</taxon>
        <taxon>Tracheophyta</taxon>
        <taxon>Spermatophyta</taxon>
        <taxon>Magnoliopsida</taxon>
        <taxon>Liliopsida</taxon>
        <taxon>Poales</taxon>
        <taxon>Poaceae</taxon>
        <taxon>PACMAD clade</taxon>
        <taxon>Chloridoideae</taxon>
        <taxon>Eragrostideae</taxon>
        <taxon>Eragrostidinae</taxon>
        <taxon>Eragrostis</taxon>
    </lineage>
</organism>
<dbReference type="PANTHER" id="PTHR44586:SF6">
    <property type="entry name" value="OS11G0579600 PROTEIN"/>
    <property type="match status" value="1"/>
</dbReference>
<dbReference type="InterPro" id="IPR005174">
    <property type="entry name" value="KIB1-4_b-propeller"/>
</dbReference>
<proteinExistence type="predicted"/>
<name>A0A5J9UL66_9POAL</name>
<dbReference type="PANTHER" id="PTHR44586">
    <property type="entry name" value="F-BOX DOMAIN CONTAINING PROTEIN, EXPRESSED"/>
    <property type="match status" value="1"/>
</dbReference>
<dbReference type="AlphaFoldDB" id="A0A5J9UL66"/>
<dbReference type="OrthoDB" id="598782at2759"/>
<feature type="non-terminal residue" evidence="2">
    <location>
        <position position="1"/>
    </location>
</feature>
<evidence type="ECO:0000313" key="2">
    <source>
        <dbReference type="EMBL" id="TVU24007.1"/>
    </source>
</evidence>
<evidence type="ECO:0000259" key="1">
    <source>
        <dbReference type="Pfam" id="PF03478"/>
    </source>
</evidence>
<keyword evidence="3" id="KW-1185">Reference proteome</keyword>